<organism evidence="1 2">
    <name type="scientific">Amborella trichopoda</name>
    <dbReference type="NCBI Taxonomy" id="13333"/>
    <lineage>
        <taxon>Eukaryota</taxon>
        <taxon>Viridiplantae</taxon>
        <taxon>Streptophyta</taxon>
        <taxon>Embryophyta</taxon>
        <taxon>Tracheophyta</taxon>
        <taxon>Spermatophyta</taxon>
        <taxon>Magnoliopsida</taxon>
        <taxon>Amborellales</taxon>
        <taxon>Amborellaceae</taxon>
        <taxon>Amborella</taxon>
    </lineage>
</organism>
<dbReference type="EMBL" id="KI392532">
    <property type="protein sequence ID" value="ERN14512.1"/>
    <property type="molecule type" value="Genomic_DNA"/>
</dbReference>
<dbReference type="OMA" id="VSSFCQK"/>
<proteinExistence type="predicted"/>
<sequence>MEAWVPLLEIFLKSSCAEGEASLWLQSNPMKALHFVSKLLSKDVLFYPSEDTSSPLSETINRRFHKRDLENLAINILKEPDLDFWVMKSAQNLLYLVTENASIPVPVIQEFDAMPDWLFGQEIYNEPVLPWLPLNSQIKNFDNGLEPRNQKEPLDQSDNFVGKDPDPCFGEQSMGKAFSLVEPVMVNKEHDPCGVEESKGTAFALIEPIVFEKIPDPYGSEESKRKDLSPIEPIPLQQEIHSRSICLREELLSLDSPVKISHFSNQIKELCTLSDALTVWGLIKPWELDEELGLHLLANILEEKENYEWSSHVLCAFLLPKLLTLQEPASRILVTTLIKYSKLYQRAAVDALLFPSILRIEGVNIPLCEVLTKIVKESLHPVHVSSFCQKLLSNQEEPKRFTCLPCHQGLIAEDLVWTEALFTLFQNILNCNVYLTQDTIDSLVLELEEIAEKFSTSLKFANFVLCLVIKCSFMLKTQKHLLLKAVGKTNTFLTNSILSKIGRL</sequence>
<evidence type="ECO:0000313" key="1">
    <source>
        <dbReference type="EMBL" id="ERN14512.1"/>
    </source>
</evidence>
<dbReference type="GO" id="GO:0043240">
    <property type="term" value="C:Fanconi anaemia nuclear complex"/>
    <property type="evidence" value="ECO:0000318"/>
    <property type="project" value="GO_Central"/>
</dbReference>
<dbReference type="Proteomes" id="UP000017836">
    <property type="component" value="Unassembled WGS sequence"/>
</dbReference>
<dbReference type="InterPro" id="IPR039685">
    <property type="entry name" value="FANCE"/>
</dbReference>
<dbReference type="eggNOG" id="ENOG502QR36">
    <property type="taxonomic scope" value="Eukaryota"/>
</dbReference>
<protein>
    <submittedName>
        <fullName evidence="1">Uncharacterized protein</fullName>
    </submittedName>
</protein>
<dbReference type="PANTHER" id="PTHR32094:SF5">
    <property type="entry name" value="FANCONI ANEMIA GROUP E PROTEIN"/>
    <property type="match status" value="1"/>
</dbReference>
<dbReference type="GO" id="GO:0036297">
    <property type="term" value="P:interstrand cross-link repair"/>
    <property type="evidence" value="ECO:0007669"/>
    <property type="project" value="InterPro"/>
</dbReference>
<gene>
    <name evidence="1" type="ORF">AMTR_s00038p00032640</name>
</gene>
<dbReference type="Gene3D" id="1.25.40.480">
    <property type="match status" value="1"/>
</dbReference>
<dbReference type="PANTHER" id="PTHR32094">
    <property type="entry name" value="FANCONI ANEMIA GROUP E PROTEIN"/>
    <property type="match status" value="1"/>
</dbReference>
<dbReference type="STRING" id="13333.U5CZF5"/>
<name>U5CZF5_AMBTC</name>
<dbReference type="HOGENOM" id="CLU_043885_0_0_1"/>
<dbReference type="Gramene" id="ERN14512">
    <property type="protein sequence ID" value="ERN14512"/>
    <property type="gene ID" value="AMTR_s00038p00032640"/>
</dbReference>
<evidence type="ECO:0000313" key="2">
    <source>
        <dbReference type="Proteomes" id="UP000017836"/>
    </source>
</evidence>
<keyword evidence="2" id="KW-1185">Reference proteome</keyword>
<dbReference type="AlphaFoldDB" id="U5CZF5"/>
<reference evidence="2" key="1">
    <citation type="journal article" date="2013" name="Science">
        <title>The Amborella genome and the evolution of flowering plants.</title>
        <authorList>
            <consortium name="Amborella Genome Project"/>
        </authorList>
    </citation>
    <scope>NUCLEOTIDE SEQUENCE [LARGE SCALE GENOMIC DNA]</scope>
</reference>
<accession>U5CZF5</accession>